<dbReference type="PATRIC" id="fig|1247726.3.peg.1653"/>
<dbReference type="STRING" id="1247726.MIM_c15040"/>
<dbReference type="InterPro" id="IPR002781">
    <property type="entry name" value="TM_pro_TauE-like"/>
</dbReference>
<evidence type="ECO:0000256" key="5">
    <source>
        <dbReference type="RuleBase" id="RU363041"/>
    </source>
</evidence>
<dbReference type="RefSeq" id="WP_025372227.1">
    <property type="nucleotide sequence ID" value="NZ_CP003915.1"/>
</dbReference>
<evidence type="ECO:0000256" key="2">
    <source>
        <dbReference type="ARBA" id="ARBA00022692"/>
    </source>
</evidence>
<feature type="transmembrane region" description="Helical" evidence="5">
    <location>
        <begin position="237"/>
        <end position="255"/>
    </location>
</feature>
<keyword evidence="2 5" id="KW-0812">Transmembrane</keyword>
<feature type="transmembrane region" description="Helical" evidence="5">
    <location>
        <begin position="182"/>
        <end position="203"/>
    </location>
</feature>
<dbReference type="EMBL" id="CP003915">
    <property type="protein sequence ID" value="AHG63594.1"/>
    <property type="molecule type" value="Genomic_DNA"/>
</dbReference>
<dbReference type="GO" id="GO:0005886">
    <property type="term" value="C:plasma membrane"/>
    <property type="evidence" value="ECO:0007669"/>
    <property type="project" value="UniProtKB-SubCell"/>
</dbReference>
<evidence type="ECO:0000256" key="3">
    <source>
        <dbReference type="ARBA" id="ARBA00022989"/>
    </source>
</evidence>
<sequence>MDWYLNLLLFVSLGAAIGFVGAIVGIGGGLIAIPMLALVFSMPQQLAQGTALLMIASNVILTLRNYHKRSPIDFRSVAIGVAANVVTTHLAALVAQDMSPVLLRNLFALFLGSVATFYVWQTLRAGKKRPVAEAGAARRMGFIQYVILGSISGVIGGLFGVGGSLILVPVMTVVYQFRQTSAQAMALSMILPGTLVALITYSWHGNTDWTVGIALSLGGMLMIRQGVRLAFYLPERTLKLIFAGVLYLTVALLLLK</sequence>
<comment type="similarity">
    <text evidence="5">Belongs to the 4-toluene sulfonate uptake permease (TSUP) (TC 2.A.102) family.</text>
</comment>
<dbReference type="HOGENOM" id="CLU_045498_5_1_4"/>
<organism evidence="6 7">
    <name type="scientific">Advenella mimigardefordensis (strain DSM 17166 / LMG 22922 / DPN7)</name>
    <dbReference type="NCBI Taxonomy" id="1247726"/>
    <lineage>
        <taxon>Bacteria</taxon>
        <taxon>Pseudomonadati</taxon>
        <taxon>Pseudomonadota</taxon>
        <taxon>Betaproteobacteria</taxon>
        <taxon>Burkholderiales</taxon>
        <taxon>Alcaligenaceae</taxon>
    </lineage>
</organism>
<dbReference type="InterPro" id="IPR051598">
    <property type="entry name" value="TSUP/Inactive_protease-like"/>
</dbReference>
<dbReference type="PANTHER" id="PTHR43701">
    <property type="entry name" value="MEMBRANE TRANSPORTER PROTEIN MJ0441-RELATED"/>
    <property type="match status" value="1"/>
</dbReference>
<gene>
    <name evidence="6" type="ORF">MIM_c15040</name>
</gene>
<feature type="transmembrane region" description="Helical" evidence="5">
    <location>
        <begin position="142"/>
        <end position="170"/>
    </location>
</feature>
<dbReference type="OrthoDB" id="7030574at2"/>
<evidence type="ECO:0000256" key="1">
    <source>
        <dbReference type="ARBA" id="ARBA00004141"/>
    </source>
</evidence>
<protein>
    <recommendedName>
        <fullName evidence="5">Probable membrane transporter protein</fullName>
    </recommendedName>
</protein>
<keyword evidence="7" id="KW-1185">Reference proteome</keyword>
<feature type="transmembrane region" description="Helical" evidence="5">
    <location>
        <begin position="7"/>
        <end position="40"/>
    </location>
</feature>
<reference evidence="6 7" key="1">
    <citation type="journal article" date="2014" name="Microbiology">
        <title>Unravelling the complete genome sequence of Advenella mimigardefordensis strain DPN7T and novel insights in the catabolism of the xenobiotic polythioester precursor 3,3'-dithiodipropionate.</title>
        <authorList>
            <person name="Wubbeler J.H."/>
            <person name="Hiessl S."/>
            <person name="Schuldes J."/>
            <person name="Thurmer A."/>
            <person name="Daniel R."/>
            <person name="Steinbuchel A."/>
        </authorList>
    </citation>
    <scope>NUCLEOTIDE SEQUENCE [LARGE SCALE GENOMIC DNA]</scope>
    <source>
        <strain evidence="7">DSM 17166 / LMG 22922 / DPN7</strain>
    </source>
</reference>
<dbReference type="PANTHER" id="PTHR43701:SF2">
    <property type="entry name" value="MEMBRANE TRANSPORTER PROTEIN YJNA-RELATED"/>
    <property type="match status" value="1"/>
</dbReference>
<proteinExistence type="inferred from homology"/>
<keyword evidence="3 5" id="KW-1133">Transmembrane helix</keyword>
<name>W0P9Q8_ADVMD</name>
<dbReference type="Pfam" id="PF01925">
    <property type="entry name" value="TauE"/>
    <property type="match status" value="1"/>
</dbReference>
<comment type="subcellular location">
    <subcellularLocation>
        <location evidence="5">Cell membrane</location>
        <topology evidence="5">Multi-pass membrane protein</topology>
    </subcellularLocation>
    <subcellularLocation>
        <location evidence="1">Membrane</location>
        <topology evidence="1">Multi-pass membrane protein</topology>
    </subcellularLocation>
</comment>
<keyword evidence="4 5" id="KW-0472">Membrane</keyword>
<dbReference type="Proteomes" id="UP000019095">
    <property type="component" value="Chromosome"/>
</dbReference>
<dbReference type="eggNOG" id="COG0730">
    <property type="taxonomic scope" value="Bacteria"/>
</dbReference>
<feature type="transmembrane region" description="Helical" evidence="5">
    <location>
        <begin position="76"/>
        <end position="95"/>
    </location>
</feature>
<evidence type="ECO:0000313" key="7">
    <source>
        <dbReference type="Proteomes" id="UP000019095"/>
    </source>
</evidence>
<dbReference type="KEGG" id="amim:MIM_c15040"/>
<accession>W0P9Q8</accession>
<dbReference type="AlphaFoldDB" id="W0P9Q8"/>
<feature type="transmembrane region" description="Helical" evidence="5">
    <location>
        <begin position="210"/>
        <end position="231"/>
    </location>
</feature>
<evidence type="ECO:0000313" key="6">
    <source>
        <dbReference type="EMBL" id="AHG63594.1"/>
    </source>
</evidence>
<feature type="transmembrane region" description="Helical" evidence="5">
    <location>
        <begin position="101"/>
        <end position="121"/>
    </location>
</feature>
<keyword evidence="5" id="KW-1003">Cell membrane</keyword>
<evidence type="ECO:0000256" key="4">
    <source>
        <dbReference type="ARBA" id="ARBA00023136"/>
    </source>
</evidence>
<feature type="transmembrane region" description="Helical" evidence="5">
    <location>
        <begin position="46"/>
        <end position="64"/>
    </location>
</feature>